<feature type="signal peptide" evidence="9">
    <location>
        <begin position="1"/>
        <end position="22"/>
    </location>
</feature>
<evidence type="ECO:0000256" key="8">
    <source>
        <dbReference type="PROSITE-ProRule" id="PRU00278"/>
    </source>
</evidence>
<keyword evidence="12" id="KW-1185">Reference proteome</keyword>
<evidence type="ECO:0000256" key="3">
    <source>
        <dbReference type="ARBA" id="ARBA00013194"/>
    </source>
</evidence>
<evidence type="ECO:0000259" key="10">
    <source>
        <dbReference type="PROSITE" id="PS50198"/>
    </source>
</evidence>
<sequence>MLKRTKIGITALLLAGTAPVFAEEAGPSTVVATVNGTEITLGHMIVARETLPQNYQNIDDKQLFDGILENLIQQTLLDQSLNGEYSEHDKLAMENDRRAFLAGAAITAAIRDAITDDVVQELYDEAYKDAELGSEYSAAHILVETEDEAKALVEELEGGADFAELAREKSTGPSSPNGGDLGWFSKGMMVPPFEEAVMALEDGAVSAPVETQFGWHVILRKESREVQPPAIDEVRDQLVEPVQREVLTKLIEDLTNAADISQAEEGTIDPALIKKSELLE</sequence>
<dbReference type="RefSeq" id="WP_263954488.1">
    <property type="nucleotide sequence ID" value="NZ_JAOYFC010000003.1"/>
</dbReference>
<accession>A0AAE3J2H4</accession>
<dbReference type="InterPro" id="IPR027304">
    <property type="entry name" value="Trigger_fact/SurA_dom_sf"/>
</dbReference>
<dbReference type="InterPro" id="IPR050245">
    <property type="entry name" value="PrsA_foldase"/>
</dbReference>
<dbReference type="InterPro" id="IPR046357">
    <property type="entry name" value="PPIase_dom_sf"/>
</dbReference>
<comment type="catalytic activity">
    <reaction evidence="1">
        <text>[protein]-peptidylproline (omega=180) = [protein]-peptidylproline (omega=0)</text>
        <dbReference type="Rhea" id="RHEA:16237"/>
        <dbReference type="Rhea" id="RHEA-COMP:10747"/>
        <dbReference type="Rhea" id="RHEA-COMP:10748"/>
        <dbReference type="ChEBI" id="CHEBI:83833"/>
        <dbReference type="ChEBI" id="CHEBI:83834"/>
        <dbReference type="EC" id="5.2.1.8"/>
    </reaction>
</comment>
<dbReference type="SUPFAM" id="SSF54534">
    <property type="entry name" value="FKBP-like"/>
    <property type="match status" value="1"/>
</dbReference>
<dbReference type="EMBL" id="JAOYFC010000003">
    <property type="protein sequence ID" value="MCV6825561.1"/>
    <property type="molecule type" value="Genomic_DNA"/>
</dbReference>
<dbReference type="PANTHER" id="PTHR47245:SF2">
    <property type="entry name" value="PEPTIDYL-PROLYL CIS-TRANS ISOMERASE HP_0175-RELATED"/>
    <property type="match status" value="1"/>
</dbReference>
<organism evidence="11 12">
    <name type="scientific">Halocynthiibacter halioticoli</name>
    <dbReference type="NCBI Taxonomy" id="2986804"/>
    <lineage>
        <taxon>Bacteria</taxon>
        <taxon>Pseudomonadati</taxon>
        <taxon>Pseudomonadota</taxon>
        <taxon>Alphaproteobacteria</taxon>
        <taxon>Rhodobacterales</taxon>
        <taxon>Paracoccaceae</taxon>
        <taxon>Halocynthiibacter</taxon>
    </lineage>
</organism>
<evidence type="ECO:0000256" key="2">
    <source>
        <dbReference type="ARBA" id="ARBA00007656"/>
    </source>
</evidence>
<dbReference type="InterPro" id="IPR023058">
    <property type="entry name" value="PPIase_PpiC_CS"/>
</dbReference>
<evidence type="ECO:0000256" key="5">
    <source>
        <dbReference type="ARBA" id="ARBA00023110"/>
    </source>
</evidence>
<dbReference type="PANTHER" id="PTHR47245">
    <property type="entry name" value="PEPTIDYLPROLYL ISOMERASE"/>
    <property type="match status" value="1"/>
</dbReference>
<evidence type="ECO:0000256" key="4">
    <source>
        <dbReference type="ARBA" id="ARBA00018370"/>
    </source>
</evidence>
<evidence type="ECO:0000256" key="1">
    <source>
        <dbReference type="ARBA" id="ARBA00000971"/>
    </source>
</evidence>
<keyword evidence="9" id="KW-0732">Signal</keyword>
<comment type="similarity">
    <text evidence="2">Belongs to the PpiC/parvulin rotamase family.</text>
</comment>
<name>A0AAE3J2H4_9RHOB</name>
<evidence type="ECO:0000256" key="6">
    <source>
        <dbReference type="ARBA" id="ARBA00030642"/>
    </source>
</evidence>
<reference evidence="11" key="1">
    <citation type="submission" date="2022-10" db="EMBL/GenBank/DDBJ databases">
        <authorList>
            <person name="Yue Y."/>
        </authorList>
    </citation>
    <scope>NUCLEOTIDE SEQUENCE</scope>
    <source>
        <strain evidence="11">Z654</strain>
    </source>
</reference>
<dbReference type="Pfam" id="PF00639">
    <property type="entry name" value="Rotamase"/>
    <property type="match status" value="1"/>
</dbReference>
<keyword evidence="8 11" id="KW-0413">Isomerase</keyword>
<protein>
    <recommendedName>
        <fullName evidence="4">Parvulin-like PPIase</fullName>
        <ecNumber evidence="3">5.2.1.8</ecNumber>
    </recommendedName>
    <alternativeName>
        <fullName evidence="6">Peptidyl-prolyl cis-trans isomerase plp</fullName>
    </alternativeName>
    <alternativeName>
        <fullName evidence="7">Rotamase plp</fullName>
    </alternativeName>
</protein>
<feature type="domain" description="PpiC" evidence="10">
    <location>
        <begin position="133"/>
        <end position="222"/>
    </location>
</feature>
<dbReference type="SUPFAM" id="SSF109998">
    <property type="entry name" value="Triger factor/SurA peptide-binding domain-like"/>
    <property type="match status" value="1"/>
</dbReference>
<feature type="chain" id="PRO_5041947680" description="Parvulin-like PPIase" evidence="9">
    <location>
        <begin position="23"/>
        <end position="280"/>
    </location>
</feature>
<dbReference type="GO" id="GO:0003755">
    <property type="term" value="F:peptidyl-prolyl cis-trans isomerase activity"/>
    <property type="evidence" value="ECO:0007669"/>
    <property type="project" value="UniProtKB-KW"/>
</dbReference>
<keyword evidence="5 8" id="KW-0697">Rotamase</keyword>
<evidence type="ECO:0000313" key="11">
    <source>
        <dbReference type="EMBL" id="MCV6825561.1"/>
    </source>
</evidence>
<dbReference type="InterPro" id="IPR000297">
    <property type="entry name" value="PPIase_PpiC"/>
</dbReference>
<evidence type="ECO:0000256" key="9">
    <source>
        <dbReference type="SAM" id="SignalP"/>
    </source>
</evidence>
<comment type="caution">
    <text evidence="11">The sequence shown here is derived from an EMBL/GenBank/DDBJ whole genome shotgun (WGS) entry which is preliminary data.</text>
</comment>
<dbReference type="Proteomes" id="UP001208041">
    <property type="component" value="Unassembled WGS sequence"/>
</dbReference>
<dbReference type="PROSITE" id="PS50198">
    <property type="entry name" value="PPIC_PPIASE_2"/>
    <property type="match status" value="1"/>
</dbReference>
<gene>
    <name evidence="11" type="ORF">OH136_13450</name>
</gene>
<evidence type="ECO:0000313" key="12">
    <source>
        <dbReference type="Proteomes" id="UP001208041"/>
    </source>
</evidence>
<evidence type="ECO:0000256" key="7">
    <source>
        <dbReference type="ARBA" id="ARBA00031484"/>
    </source>
</evidence>
<proteinExistence type="inferred from homology"/>
<dbReference type="PROSITE" id="PS01096">
    <property type="entry name" value="PPIC_PPIASE_1"/>
    <property type="match status" value="1"/>
</dbReference>
<dbReference type="AlphaFoldDB" id="A0AAE3J2H4"/>
<dbReference type="Gene3D" id="3.10.50.40">
    <property type="match status" value="1"/>
</dbReference>
<dbReference type="EC" id="5.2.1.8" evidence="3"/>